<feature type="domain" description="DUF4097" evidence="1">
    <location>
        <begin position="125"/>
        <end position="267"/>
    </location>
</feature>
<organism evidence="2">
    <name type="scientific">candidate division WOR-3 bacterium</name>
    <dbReference type="NCBI Taxonomy" id="2052148"/>
    <lineage>
        <taxon>Bacteria</taxon>
        <taxon>Bacteria division WOR-3</taxon>
    </lineage>
</organism>
<proteinExistence type="predicted"/>
<dbReference type="AlphaFoldDB" id="A0A7V3UZW4"/>
<sequence>MKRLIYLLIFSGLLALIACLYTYRAEDVKIFTRSGGSFQRVELETKNGAVTINAGADTAGSVKITRYAYGKNKDDAEQRLNQITIEDSLAANCWSLKLGFPVSSVPQGGLIEGTLPSGAELSLITSNGKVTVAGMGAGLAVSTSNGPVILTGTGGDALISTTNGDVTVQVHSGGIVINTSNGDIDCDLASLPAVKSAVLNTSNGKVILRLPADVSCRITATTSKGTIVISGFYVEYQEQSQTRVRATIGSGASSVTITNSNGDITIRNRVR</sequence>
<reference evidence="2" key="1">
    <citation type="journal article" date="2020" name="mSystems">
        <title>Genome- and Community-Level Interaction Insights into Carbon Utilization and Element Cycling Functions of Hydrothermarchaeota in Hydrothermal Sediment.</title>
        <authorList>
            <person name="Zhou Z."/>
            <person name="Liu Y."/>
            <person name="Xu W."/>
            <person name="Pan J."/>
            <person name="Luo Z.H."/>
            <person name="Li M."/>
        </authorList>
    </citation>
    <scope>NUCLEOTIDE SEQUENCE [LARGE SCALE GENOMIC DNA]</scope>
    <source>
        <strain evidence="2">SpSt-914</strain>
    </source>
</reference>
<gene>
    <name evidence="2" type="ORF">ENX16_05690</name>
</gene>
<dbReference type="EMBL" id="DTMZ01000137">
    <property type="protein sequence ID" value="HGD13549.1"/>
    <property type="molecule type" value="Genomic_DNA"/>
</dbReference>
<evidence type="ECO:0000259" key="1">
    <source>
        <dbReference type="Pfam" id="PF13349"/>
    </source>
</evidence>
<comment type="caution">
    <text evidence="2">The sequence shown here is derived from an EMBL/GenBank/DDBJ whole genome shotgun (WGS) entry which is preliminary data.</text>
</comment>
<protein>
    <recommendedName>
        <fullName evidence="1">DUF4097 domain-containing protein</fullName>
    </recommendedName>
</protein>
<accession>A0A7V3UZW4</accession>
<dbReference type="Pfam" id="PF13349">
    <property type="entry name" value="DUF4097"/>
    <property type="match status" value="1"/>
</dbReference>
<evidence type="ECO:0000313" key="2">
    <source>
        <dbReference type="EMBL" id="HGD13549.1"/>
    </source>
</evidence>
<name>A0A7V3UZW4_UNCW3</name>
<dbReference type="PROSITE" id="PS51257">
    <property type="entry name" value="PROKAR_LIPOPROTEIN"/>
    <property type="match status" value="1"/>
</dbReference>
<dbReference type="InterPro" id="IPR025164">
    <property type="entry name" value="Toastrack_DUF4097"/>
</dbReference>